<organism evidence="1 2">
    <name type="scientific">Endocarpon pusillum (strain Z07020 / HMAS-L-300199)</name>
    <name type="common">Lichen-forming fungus</name>
    <dbReference type="NCBI Taxonomy" id="1263415"/>
    <lineage>
        <taxon>Eukaryota</taxon>
        <taxon>Fungi</taxon>
        <taxon>Dikarya</taxon>
        <taxon>Ascomycota</taxon>
        <taxon>Pezizomycotina</taxon>
        <taxon>Eurotiomycetes</taxon>
        <taxon>Chaetothyriomycetidae</taxon>
        <taxon>Verrucariales</taxon>
        <taxon>Verrucariaceae</taxon>
        <taxon>Endocarpon</taxon>
    </lineage>
</organism>
<dbReference type="Proteomes" id="UP000019373">
    <property type="component" value="Unassembled WGS sequence"/>
</dbReference>
<dbReference type="SUPFAM" id="SSF56281">
    <property type="entry name" value="Metallo-hydrolase/oxidoreductase"/>
    <property type="match status" value="1"/>
</dbReference>
<dbReference type="RefSeq" id="XP_007801631.1">
    <property type="nucleotide sequence ID" value="XM_007803440.1"/>
</dbReference>
<reference evidence="2" key="1">
    <citation type="journal article" date="2014" name="BMC Genomics">
        <title>Genome characteristics reveal the impact of lichenization on lichen-forming fungus Endocarpon pusillum Hedwig (Verrucariales, Ascomycota).</title>
        <authorList>
            <person name="Wang Y.-Y."/>
            <person name="Liu B."/>
            <person name="Zhang X.-Y."/>
            <person name="Zhou Q.-M."/>
            <person name="Zhang T."/>
            <person name="Li H."/>
            <person name="Yu Y.-F."/>
            <person name="Zhang X.-L."/>
            <person name="Hao X.-Y."/>
            <person name="Wang M."/>
            <person name="Wang L."/>
            <person name="Wei J.-C."/>
        </authorList>
    </citation>
    <scope>NUCLEOTIDE SEQUENCE [LARGE SCALE GENOMIC DNA]</scope>
    <source>
        <strain evidence="2">Z07020 / HMAS-L-300199</strain>
    </source>
</reference>
<evidence type="ECO:0008006" key="3">
    <source>
        <dbReference type="Google" id="ProtNLM"/>
    </source>
</evidence>
<dbReference type="eggNOG" id="ENOG502SS8E">
    <property type="taxonomic scope" value="Eukaryota"/>
</dbReference>
<keyword evidence="2" id="KW-1185">Reference proteome</keyword>
<dbReference type="OrthoDB" id="4526607at2759"/>
<dbReference type="GeneID" id="19239750"/>
<evidence type="ECO:0000313" key="1">
    <source>
        <dbReference type="EMBL" id="ERF72743.1"/>
    </source>
</evidence>
<dbReference type="InterPro" id="IPR036866">
    <property type="entry name" value="RibonucZ/Hydroxyglut_hydro"/>
</dbReference>
<dbReference type="AlphaFoldDB" id="U1GKL9"/>
<gene>
    <name evidence="1" type="ORF">EPUS_04796</name>
</gene>
<sequence length="516" mass="58443">MGGNLTLNEGFLHNASRTTNQTTDPEKWKVLMYQIPVPLGDCSIYVLMYDDVIQKCFIMDGGTSSAGSDAAKQIMDAWTVIQEELKDNLPCPDKNQHPLRFDSWVVTHWDPDHWRGVADLIGSPQGNNGGKSIGKYFTDARTLIAGAPCDAVLWKKAKGEKRTDAAKIKARKHLDFDLRGNYMRHNLIGRDLFSPEDQYTKDGSGKLKWAGDQGRPRFVCLGAGGYCIGKNGASNDDPSRNEVSILLLLYWPSTNRASYWTGGDGFPSLTQHLAENIFGKAGFFDKPIKVVKLDHNGSSREFSNVANTNNISSTSMEEPFFTMTAKANPSKVIVTPGDDYGHPCWDVVLFWYCWCQNRKAMPANDYSASKKAPKKKLKTADPPDPRMKNLMVVSYCADILYTTKTPYWMANLKVGQKDVNITDGRAKLADKIIQEYLTHNDDVTMMNLYRELWLTPRDLHHRIKPNFDRDNDPKAYDLALKNPESHDVIYDREDIEQETRETLADMTCEWWNWLSP</sequence>
<dbReference type="HOGENOM" id="CLU_527870_0_0_1"/>
<dbReference type="EMBL" id="KE721051">
    <property type="protein sequence ID" value="ERF72743.1"/>
    <property type="molecule type" value="Genomic_DNA"/>
</dbReference>
<accession>U1GKL9</accession>
<name>U1GKL9_ENDPU</name>
<evidence type="ECO:0000313" key="2">
    <source>
        <dbReference type="Proteomes" id="UP000019373"/>
    </source>
</evidence>
<proteinExistence type="predicted"/>
<dbReference type="Gene3D" id="3.60.15.10">
    <property type="entry name" value="Ribonuclease Z/Hydroxyacylglutathione hydrolase-like"/>
    <property type="match status" value="1"/>
</dbReference>
<protein>
    <recommendedName>
        <fullName evidence="3">Metallo-beta-lactamase domain-containing protein</fullName>
    </recommendedName>
</protein>